<dbReference type="RefSeq" id="WP_005906107.1">
    <property type="nucleotide sequence ID" value="NZ_AQGQ01000128.1"/>
</dbReference>
<dbReference type="Gene3D" id="3.40.630.30">
    <property type="match status" value="1"/>
</dbReference>
<organism evidence="4 5">
    <name type="scientific">Aeromonas molluscorum 848</name>
    <dbReference type="NCBI Taxonomy" id="1268236"/>
    <lineage>
        <taxon>Bacteria</taxon>
        <taxon>Pseudomonadati</taxon>
        <taxon>Pseudomonadota</taxon>
        <taxon>Gammaproteobacteria</taxon>
        <taxon>Aeromonadales</taxon>
        <taxon>Aeromonadaceae</taxon>
        <taxon>Aeromonas</taxon>
    </lineage>
</organism>
<dbReference type="OrthoDB" id="3389160at2"/>
<gene>
    <name evidence="4" type="ORF">G113_15723</name>
</gene>
<evidence type="ECO:0000259" key="3">
    <source>
        <dbReference type="PROSITE" id="PS51186"/>
    </source>
</evidence>
<accession>R1F2I7</accession>
<dbReference type="CDD" id="cd04301">
    <property type="entry name" value="NAT_SF"/>
    <property type="match status" value="1"/>
</dbReference>
<keyword evidence="5" id="KW-1185">Reference proteome</keyword>
<proteinExistence type="predicted"/>
<sequence length="174" mass="18294">MLATTTLAGHETALARLLQEVVQDGASIGFLPPLTLADALAYWRGVALSLQRGERLLWLALAHTEQGVNLLGTVQLALCNKANGRHRAEVEKLMVAPNARGLGIGRALMTALEQAASQAGRSLLVLDTRVGDVASLLYLGLGYQGAGQIPAFAINGDGSLAATQFFYKQTVPAC</sequence>
<reference evidence="4 5" key="1">
    <citation type="journal article" date="2013" name="Genome Announc.">
        <title>Draft Genome Sequence of Aeromonas molluscorum Strain 848TT, Isolated from Bivalve Molluscs.</title>
        <authorList>
            <person name="Spataro N."/>
            <person name="Farfan M."/>
            <person name="Albarral V."/>
            <person name="Sanglas A."/>
            <person name="Loren J.G."/>
            <person name="Fuste M.C."/>
            <person name="Bosch E."/>
        </authorList>
    </citation>
    <scope>NUCLEOTIDE SEQUENCE [LARGE SCALE GENOMIC DNA]</scope>
    <source>
        <strain evidence="4 5">848</strain>
    </source>
</reference>
<dbReference type="PATRIC" id="fig|1268236.3.peg.3084"/>
<dbReference type="Proteomes" id="UP000013526">
    <property type="component" value="Unassembled WGS sequence"/>
</dbReference>
<dbReference type="InterPro" id="IPR016181">
    <property type="entry name" value="Acyl_CoA_acyltransferase"/>
</dbReference>
<dbReference type="EMBL" id="AQGQ01000128">
    <property type="protein sequence ID" value="EOD54173.1"/>
    <property type="molecule type" value="Genomic_DNA"/>
</dbReference>
<dbReference type="PROSITE" id="PS51186">
    <property type="entry name" value="GNAT"/>
    <property type="match status" value="1"/>
</dbReference>
<keyword evidence="1 4" id="KW-0808">Transferase</keyword>
<comment type="caution">
    <text evidence="4">The sequence shown here is derived from an EMBL/GenBank/DDBJ whole genome shotgun (WGS) entry which is preliminary data.</text>
</comment>
<protein>
    <submittedName>
        <fullName evidence="4">Acetyltransferase</fullName>
    </submittedName>
</protein>
<keyword evidence="2" id="KW-0012">Acyltransferase</keyword>
<evidence type="ECO:0000313" key="4">
    <source>
        <dbReference type="EMBL" id="EOD54173.1"/>
    </source>
</evidence>
<feature type="domain" description="N-acetyltransferase" evidence="3">
    <location>
        <begin position="29"/>
        <end position="172"/>
    </location>
</feature>
<name>R1F2I7_9GAMM</name>
<evidence type="ECO:0000256" key="2">
    <source>
        <dbReference type="ARBA" id="ARBA00023315"/>
    </source>
</evidence>
<dbReference type="Pfam" id="PF00583">
    <property type="entry name" value="Acetyltransf_1"/>
    <property type="match status" value="1"/>
</dbReference>
<dbReference type="AlphaFoldDB" id="R1F2I7"/>
<dbReference type="InterPro" id="IPR000182">
    <property type="entry name" value="GNAT_dom"/>
</dbReference>
<evidence type="ECO:0000313" key="5">
    <source>
        <dbReference type="Proteomes" id="UP000013526"/>
    </source>
</evidence>
<dbReference type="InterPro" id="IPR050832">
    <property type="entry name" value="Bact_Acetyltransf"/>
</dbReference>
<dbReference type="GO" id="GO:0016747">
    <property type="term" value="F:acyltransferase activity, transferring groups other than amino-acyl groups"/>
    <property type="evidence" value="ECO:0007669"/>
    <property type="project" value="InterPro"/>
</dbReference>
<evidence type="ECO:0000256" key="1">
    <source>
        <dbReference type="ARBA" id="ARBA00022679"/>
    </source>
</evidence>
<dbReference type="SUPFAM" id="SSF55729">
    <property type="entry name" value="Acyl-CoA N-acyltransferases (Nat)"/>
    <property type="match status" value="1"/>
</dbReference>
<dbReference type="PANTHER" id="PTHR43877">
    <property type="entry name" value="AMINOALKYLPHOSPHONATE N-ACETYLTRANSFERASE-RELATED-RELATED"/>
    <property type="match status" value="1"/>
</dbReference>